<keyword evidence="1" id="KW-1133">Transmembrane helix</keyword>
<evidence type="ECO:0000256" key="1">
    <source>
        <dbReference type="SAM" id="Phobius"/>
    </source>
</evidence>
<proteinExistence type="predicted"/>
<protein>
    <submittedName>
        <fullName evidence="2">Uncharacterized protein</fullName>
    </submittedName>
</protein>
<organism evidence="3">
    <name type="scientific">Brassica campestris</name>
    <name type="common">Field mustard</name>
    <dbReference type="NCBI Taxonomy" id="3711"/>
    <lineage>
        <taxon>Eukaryota</taxon>
        <taxon>Viridiplantae</taxon>
        <taxon>Streptophyta</taxon>
        <taxon>Embryophyta</taxon>
        <taxon>Tracheophyta</taxon>
        <taxon>Spermatophyta</taxon>
        <taxon>Magnoliopsida</taxon>
        <taxon>eudicotyledons</taxon>
        <taxon>Gunneridae</taxon>
        <taxon>Pentapetalae</taxon>
        <taxon>rosids</taxon>
        <taxon>malvids</taxon>
        <taxon>Brassicales</taxon>
        <taxon>Brassicaceae</taxon>
        <taxon>Brassiceae</taxon>
        <taxon>Brassica</taxon>
    </lineage>
</organism>
<sequence length="145" mass="16525">MQIVHIDTGNLTSIRTTILSFLYLATILGLVVAVSYSKVVLLSSIHITVDTGGYFASYSHCFFGFRRRQGTSRLSRSFDSSSVVWWRHSALVACKARVHRKRRHGKSRHPRQQGEPHLLLILVDGRERQPISKETDKWTSGMCRV</sequence>
<dbReference type="Proteomes" id="UP000694005">
    <property type="component" value="Chromosome A01"/>
</dbReference>
<keyword evidence="1" id="KW-0812">Transmembrane</keyword>
<name>A0A3P5Z609_BRACM</name>
<dbReference type="EMBL" id="LS974617">
    <property type="protein sequence ID" value="CAG7887835.1"/>
    <property type="molecule type" value="Genomic_DNA"/>
</dbReference>
<dbReference type="Gramene" id="A01p19110.2_BraZ1">
    <property type="protein sequence ID" value="A01p19110.2_BraZ1.CDS"/>
    <property type="gene ID" value="A01g19110.2_BraZ1"/>
</dbReference>
<reference evidence="3" key="1">
    <citation type="submission" date="2018-11" db="EMBL/GenBank/DDBJ databases">
        <authorList>
            <consortium name="Genoscope - CEA"/>
            <person name="William W."/>
        </authorList>
    </citation>
    <scope>NUCLEOTIDE SEQUENCE</scope>
</reference>
<keyword evidence="1" id="KW-0472">Membrane</keyword>
<evidence type="ECO:0000313" key="3">
    <source>
        <dbReference type="EMBL" id="VDC75322.1"/>
    </source>
</evidence>
<evidence type="ECO:0000313" key="2">
    <source>
        <dbReference type="EMBL" id="CAG7887835.1"/>
    </source>
</evidence>
<gene>
    <name evidence="3" type="ORF">BRAA01T01824Z</name>
    <name evidence="2" type="ORF">BRAPAZ1V2_A01P19110.2</name>
</gene>
<feature type="transmembrane region" description="Helical" evidence="1">
    <location>
        <begin position="45"/>
        <end position="65"/>
    </location>
</feature>
<dbReference type="AlphaFoldDB" id="A0A3P5Z609"/>
<dbReference type="EMBL" id="LR031571">
    <property type="protein sequence ID" value="VDC75322.1"/>
    <property type="molecule type" value="Genomic_DNA"/>
</dbReference>
<accession>A0A3P5Z609</accession>
<feature type="transmembrane region" description="Helical" evidence="1">
    <location>
        <begin position="21"/>
        <end position="39"/>
    </location>
</feature>